<reference evidence="1 2" key="1">
    <citation type="journal article" date="2009" name="Infect. Immun.">
        <title>Comparative genomics reveal extensive transposon-mediated genomic plasticity and diversity among potential effector proteins within the genus Coxiella.</title>
        <authorList>
            <person name="Beare P.A."/>
            <person name="Unsworth N."/>
            <person name="Andoh M."/>
            <person name="Voth D.E."/>
            <person name="Omsland A."/>
            <person name="Gilk S.D."/>
            <person name="Williams K.P."/>
            <person name="Sobral B.W."/>
            <person name="Kupko J.J.III."/>
            <person name="Porcella S.F."/>
            <person name="Samuel J.E."/>
            <person name="Heinzen R.A."/>
        </authorList>
    </citation>
    <scope>NUCLEOTIDE SEQUENCE [LARGE SCALE GENOMIC DNA]</scope>
    <source>
        <strain evidence="1 2">Dugway 5J108-111</strain>
    </source>
</reference>
<proteinExistence type="predicted"/>
<dbReference type="SUPFAM" id="SSF48403">
    <property type="entry name" value="Ankyrin repeat"/>
    <property type="match status" value="1"/>
</dbReference>
<accession>A9KBG6</accession>
<dbReference type="AlphaFoldDB" id="A9KBG6"/>
<name>A9KBG6_COXBN</name>
<gene>
    <name evidence="1" type="ordered locus">CBUD_0185</name>
</gene>
<dbReference type="Proteomes" id="UP000008555">
    <property type="component" value="Chromosome"/>
</dbReference>
<evidence type="ECO:0000313" key="2">
    <source>
        <dbReference type="Proteomes" id="UP000008555"/>
    </source>
</evidence>
<dbReference type="EMBL" id="CP000733">
    <property type="protein sequence ID" value="ABS77949.2"/>
    <property type="molecule type" value="Genomic_DNA"/>
</dbReference>
<dbReference type="HOGENOM" id="CLU_544814_0_0_6"/>
<dbReference type="InterPro" id="IPR036770">
    <property type="entry name" value="Ankyrin_rpt-contain_sf"/>
</dbReference>
<evidence type="ECO:0000313" key="1">
    <source>
        <dbReference type="EMBL" id="ABS77949.2"/>
    </source>
</evidence>
<protein>
    <submittedName>
        <fullName evidence="1">Hypothetical cytosolic protein</fullName>
    </submittedName>
</protein>
<dbReference type="Gene3D" id="1.25.40.20">
    <property type="entry name" value="Ankyrin repeat-containing domain"/>
    <property type="match status" value="1"/>
</dbReference>
<dbReference type="KEGG" id="cbd:CBUD_0185"/>
<sequence length="500" mass="57047">MFALYSCVFWRTLMLNLYELSFEAVCRQYLLRLSENPDLPVEIDDLIELLKQTISEDFKQKWFQIPENAEWGEDAVSHYLKSFSPLLVIQNRSAELVSQYPDTFGFLCALGLLERAKVHPKSDKVERIKMKPQSNSPGSYDDSAEPVYWWALAYGHEEIARWLREVLEVKPNPIDINGCLIQASRCEDLESMERLLKIGERELGKDISKRLVPFADAVATACEAGKIRALNKLIAYIDEETLKKELNNGRLSSNAHCSLGALIAKACASGNLPTVLRIEALVEHECHPQSLYIKSDDGNPLAEACRSGSLEIFMHVLNRIPEILQRDALNDPEVIRSACEGSNPSILSKILKPFTIEEIDTLFSLEIEWNKHPLYFATDIKILSLVFQKTSEKWKKEIVGSCLYKECVARALLKNNSPCVSFLLERISESYRRAILQSVLPRLEENSSSQLDLIREKLIQYCPELPQKCTIVSEDNPFSLWQKQNQKGVEWGDYTLTHKC</sequence>
<organism evidence="1 2">
    <name type="scientific">Coxiella burnetii (strain Dugway 5J108-111)</name>
    <dbReference type="NCBI Taxonomy" id="434922"/>
    <lineage>
        <taxon>Bacteria</taxon>
        <taxon>Pseudomonadati</taxon>
        <taxon>Pseudomonadota</taxon>
        <taxon>Gammaproteobacteria</taxon>
        <taxon>Legionellales</taxon>
        <taxon>Coxiellaceae</taxon>
        <taxon>Coxiella</taxon>
    </lineage>
</organism>